<name>A0AAW1R992_9CHLO</name>
<reference evidence="1 2" key="1">
    <citation type="journal article" date="2024" name="Nat. Commun.">
        <title>Phylogenomics reveals the evolutionary origins of lichenization in chlorophyte algae.</title>
        <authorList>
            <person name="Puginier C."/>
            <person name="Libourel C."/>
            <person name="Otte J."/>
            <person name="Skaloud P."/>
            <person name="Haon M."/>
            <person name="Grisel S."/>
            <person name="Petersen M."/>
            <person name="Berrin J.G."/>
            <person name="Delaux P.M."/>
            <person name="Dal Grande F."/>
            <person name="Keller J."/>
        </authorList>
    </citation>
    <scope>NUCLEOTIDE SEQUENCE [LARGE SCALE GENOMIC DNA]</scope>
    <source>
        <strain evidence="1 2">SAG 2043</strain>
    </source>
</reference>
<proteinExistence type="predicted"/>
<accession>A0AAW1R992</accession>
<gene>
    <name evidence="1" type="ORF">WJX72_011505</name>
</gene>
<comment type="caution">
    <text evidence="1">The sequence shown here is derived from an EMBL/GenBank/DDBJ whole genome shotgun (WGS) entry which is preliminary data.</text>
</comment>
<keyword evidence="2" id="KW-1185">Reference proteome</keyword>
<dbReference type="Proteomes" id="UP001489004">
    <property type="component" value="Unassembled WGS sequence"/>
</dbReference>
<sequence>MGREQGCLATGRREVLRQVAQSAKGLKQQVQRDVSGYTQARHLALVPNLLLPECWAPTHLDTPQTFYKVVAAIHGKLVSVFDGVTEYELARTLHAKRGGAAWAPLDACYFGFQTPQEAVAAQFPRNSRLKKAAKVLIQIRVQGRAYQHSSGMWAFSQVTPMLFLSNITDSSGIVILPARYLTSGVKL</sequence>
<evidence type="ECO:0000313" key="2">
    <source>
        <dbReference type="Proteomes" id="UP001489004"/>
    </source>
</evidence>
<evidence type="ECO:0000313" key="1">
    <source>
        <dbReference type="EMBL" id="KAK9830392.1"/>
    </source>
</evidence>
<dbReference type="AlphaFoldDB" id="A0AAW1R992"/>
<organism evidence="1 2">
    <name type="scientific">[Myrmecia] bisecta</name>
    <dbReference type="NCBI Taxonomy" id="41462"/>
    <lineage>
        <taxon>Eukaryota</taxon>
        <taxon>Viridiplantae</taxon>
        <taxon>Chlorophyta</taxon>
        <taxon>core chlorophytes</taxon>
        <taxon>Trebouxiophyceae</taxon>
        <taxon>Trebouxiales</taxon>
        <taxon>Trebouxiaceae</taxon>
        <taxon>Myrmecia</taxon>
    </lineage>
</organism>
<protein>
    <submittedName>
        <fullName evidence="1">Uncharacterized protein</fullName>
    </submittedName>
</protein>
<dbReference type="EMBL" id="JALJOR010000001">
    <property type="protein sequence ID" value="KAK9830392.1"/>
    <property type="molecule type" value="Genomic_DNA"/>
</dbReference>